<dbReference type="PANTHER" id="PTHR24366">
    <property type="entry name" value="IG(IMMUNOGLOBULIN) AND LRR(LEUCINE RICH REPEAT) DOMAINS"/>
    <property type="match status" value="1"/>
</dbReference>
<dbReference type="Pfam" id="PF13855">
    <property type="entry name" value="LRR_8"/>
    <property type="match status" value="2"/>
</dbReference>
<keyword evidence="1" id="KW-0433">Leucine-rich repeat</keyword>
<keyword evidence="5" id="KW-0732">Signal</keyword>
<dbReference type="OMA" id="SWNCSCQ"/>
<keyword evidence="4" id="KW-0472">Membrane</keyword>
<feature type="compositionally biased region" description="Polar residues" evidence="3">
    <location>
        <begin position="900"/>
        <end position="911"/>
    </location>
</feature>
<feature type="compositionally biased region" description="Basic and acidic residues" evidence="3">
    <location>
        <begin position="718"/>
        <end position="729"/>
    </location>
</feature>
<evidence type="ECO:0000313" key="7">
    <source>
        <dbReference type="Proteomes" id="UP001501940"/>
    </source>
</evidence>
<feature type="chain" id="PRO_5043512252" description="LRRCT domain-containing protein" evidence="5">
    <location>
        <begin position="16"/>
        <end position="1065"/>
    </location>
</feature>
<name>A0A3Q1BA43_AMPOC</name>
<keyword evidence="4" id="KW-1133">Transmembrane helix</keyword>
<dbReference type="InterPro" id="IPR003591">
    <property type="entry name" value="Leu-rich_rpt_typical-subtyp"/>
</dbReference>
<feature type="compositionally biased region" description="Low complexity" evidence="3">
    <location>
        <begin position="1007"/>
        <end position="1021"/>
    </location>
</feature>
<dbReference type="Proteomes" id="UP001501940">
    <property type="component" value="Chromosome 10"/>
</dbReference>
<dbReference type="AlphaFoldDB" id="A0A3Q1BA43"/>
<dbReference type="PROSITE" id="PS51450">
    <property type="entry name" value="LRR"/>
    <property type="match status" value="2"/>
</dbReference>
<dbReference type="Gene3D" id="3.80.10.10">
    <property type="entry name" value="Ribonuclease Inhibitor"/>
    <property type="match status" value="2"/>
</dbReference>
<feature type="region of interest" description="Disordered" evidence="3">
    <location>
        <begin position="346"/>
        <end position="366"/>
    </location>
</feature>
<feature type="compositionally biased region" description="Basic and acidic residues" evidence="3">
    <location>
        <begin position="667"/>
        <end position="681"/>
    </location>
</feature>
<evidence type="ECO:0008006" key="8">
    <source>
        <dbReference type="Google" id="ProtNLM"/>
    </source>
</evidence>
<accession>A0A3Q1BA43</accession>
<feature type="region of interest" description="Disordered" evidence="3">
    <location>
        <begin position="414"/>
        <end position="442"/>
    </location>
</feature>
<evidence type="ECO:0000256" key="4">
    <source>
        <dbReference type="SAM" id="Phobius"/>
    </source>
</evidence>
<dbReference type="Ensembl" id="ENSAOCT00000017364.2">
    <property type="protein sequence ID" value="ENSAOCP00000010333.2"/>
    <property type="gene ID" value="ENSAOCG00000014565.2"/>
</dbReference>
<evidence type="ECO:0000256" key="2">
    <source>
        <dbReference type="ARBA" id="ARBA00022737"/>
    </source>
</evidence>
<feature type="transmembrane region" description="Helical" evidence="4">
    <location>
        <begin position="316"/>
        <end position="338"/>
    </location>
</feature>
<feature type="compositionally biased region" description="Basic residues" evidence="3">
    <location>
        <begin position="641"/>
        <end position="652"/>
    </location>
</feature>
<feature type="region of interest" description="Disordered" evidence="3">
    <location>
        <begin position="969"/>
        <end position="991"/>
    </location>
</feature>
<feature type="compositionally biased region" description="Polar residues" evidence="3">
    <location>
        <begin position="730"/>
        <end position="743"/>
    </location>
</feature>
<dbReference type="SUPFAM" id="SSF52058">
    <property type="entry name" value="L domain-like"/>
    <property type="match status" value="1"/>
</dbReference>
<feature type="region of interest" description="Disordered" evidence="3">
    <location>
        <begin position="459"/>
        <end position="506"/>
    </location>
</feature>
<organism evidence="6 7">
    <name type="scientific">Amphiprion ocellaris</name>
    <name type="common">Clown anemonefish</name>
    <dbReference type="NCBI Taxonomy" id="80972"/>
    <lineage>
        <taxon>Eukaryota</taxon>
        <taxon>Metazoa</taxon>
        <taxon>Chordata</taxon>
        <taxon>Craniata</taxon>
        <taxon>Vertebrata</taxon>
        <taxon>Euteleostomi</taxon>
        <taxon>Actinopterygii</taxon>
        <taxon>Neopterygii</taxon>
        <taxon>Teleostei</taxon>
        <taxon>Neoteleostei</taxon>
        <taxon>Acanthomorphata</taxon>
        <taxon>Ovalentaria</taxon>
        <taxon>Pomacentridae</taxon>
        <taxon>Amphiprion</taxon>
    </lineage>
</organism>
<dbReference type="InterPro" id="IPR001611">
    <property type="entry name" value="Leu-rich_rpt"/>
</dbReference>
<feature type="region of interest" description="Disordered" evidence="3">
    <location>
        <begin position="1032"/>
        <end position="1065"/>
    </location>
</feature>
<feature type="region of interest" description="Disordered" evidence="3">
    <location>
        <begin position="533"/>
        <end position="750"/>
    </location>
</feature>
<reference evidence="6 7" key="1">
    <citation type="submission" date="2022-01" db="EMBL/GenBank/DDBJ databases">
        <title>A chromosome-scale genome assembly of the false clownfish, Amphiprion ocellaris.</title>
        <authorList>
            <person name="Ryu T."/>
        </authorList>
    </citation>
    <scope>NUCLEOTIDE SEQUENCE [LARGE SCALE GENOMIC DNA]</scope>
</reference>
<feature type="compositionally biased region" description="Basic and acidic residues" evidence="3">
    <location>
        <begin position="561"/>
        <end position="583"/>
    </location>
</feature>
<evidence type="ECO:0000256" key="1">
    <source>
        <dbReference type="ARBA" id="ARBA00022614"/>
    </source>
</evidence>
<feature type="signal peptide" evidence="5">
    <location>
        <begin position="1"/>
        <end position="15"/>
    </location>
</feature>
<proteinExistence type="predicted"/>
<dbReference type="GeneTree" id="ENSGT00940000161095"/>
<dbReference type="SMART" id="SM00369">
    <property type="entry name" value="LRR_TYP"/>
    <property type="match status" value="5"/>
</dbReference>
<protein>
    <recommendedName>
        <fullName evidence="8">LRRCT domain-containing protein</fullName>
    </recommendedName>
</protein>
<evidence type="ECO:0000256" key="3">
    <source>
        <dbReference type="SAM" id="MobiDB-lite"/>
    </source>
</evidence>
<reference evidence="6" key="2">
    <citation type="submission" date="2025-08" db="UniProtKB">
        <authorList>
            <consortium name="Ensembl"/>
        </authorList>
    </citation>
    <scope>IDENTIFICATION</scope>
</reference>
<reference evidence="6" key="3">
    <citation type="submission" date="2025-09" db="UniProtKB">
        <authorList>
            <consortium name="Ensembl"/>
        </authorList>
    </citation>
    <scope>IDENTIFICATION</scope>
</reference>
<keyword evidence="2" id="KW-0677">Repeat</keyword>
<evidence type="ECO:0000313" key="6">
    <source>
        <dbReference type="Ensembl" id="ENSAOCP00000010333.2"/>
    </source>
</evidence>
<evidence type="ECO:0000256" key="5">
    <source>
        <dbReference type="SAM" id="SignalP"/>
    </source>
</evidence>
<dbReference type="PANTHER" id="PTHR24366:SF96">
    <property type="entry name" value="LEUCINE RICH REPEAT CONTAINING 53"/>
    <property type="match status" value="1"/>
</dbReference>
<feature type="compositionally biased region" description="Basic and acidic residues" evidence="3">
    <location>
        <begin position="591"/>
        <end position="619"/>
    </location>
</feature>
<keyword evidence="4" id="KW-0812">Transmembrane</keyword>
<keyword evidence="7" id="KW-1185">Reference proteome</keyword>
<dbReference type="STRING" id="80972.ENSAOCP00000010333"/>
<feature type="region of interest" description="Disordered" evidence="3">
    <location>
        <begin position="1002"/>
        <end position="1021"/>
    </location>
</feature>
<feature type="compositionally biased region" description="Polar residues" evidence="3">
    <location>
        <begin position="477"/>
        <end position="494"/>
    </location>
</feature>
<dbReference type="InterPro" id="IPR032675">
    <property type="entry name" value="LRR_dom_sf"/>
</dbReference>
<feature type="region of interest" description="Disordered" evidence="3">
    <location>
        <begin position="897"/>
        <end position="957"/>
    </location>
</feature>
<sequence>MTSVWLILLLPVITAQRVSPCPASCVVCSEDAVICQRLAHIIDAPDSTQALLLTEGFISTVQPASLSDLSNITVIGQHSVDPYSCLSNNRISELGEESFKKLPFLHTLLLDHNLLTSQALQGGALINLTQLEVLALGHNLISMIQAGWFRGIKALRSLKLEGNLLTSLDSGSFPLNDLRELETLDLSDNLIQHMDKNSFRGLVSLKTLDLSRNRLSSAPVEDFSYLTLLTNLNLDLNSWNCSCQLLDLAAFLSTFMQQPDKTLYNGRRLVCVSADNPAVSTVLELTDANCVPSNQNITVQVETRDSVTPLLYARDLAITAVICFIGGVGLTLLMVLIYHQVSQRKKRKQSQRLKEEEEGNSTTANHLNHLDTVEGRRDVFLQENKEAMMLDTRNDVGQFRSRAEENSGYLRCPNCSTNGSRMNPMRRDNRMNGGMETEEDRERRRVRMMMEEDRRRTGFQQGILNRDTPNKFPPRGNMNSSSNPQRETFSQRTENLPPYKTGRDVDNHRTDVEAKSRGFETLHCESCYRTYRPPDQNMRQGRVQPNPRDSAMFDGFPPQHRQNDRGRNVSHHLDMMKNAESRRGTRNVTFDLERTLEQGSSHIEDKMEGKTSRDREKEKERRHKAQSSRLLKVKLNLNPLRKSKVHPKRKNEQRHSERSSPKKSKEKRRDGKEREEKEGRGKKAKSGSKSSKTEGSTEDGEEEGREKGKTSKHKKATSKSEQDGQERTESNVNKQPENSQPADSTDVGAPSATTAVTGLAQNLQNVQYQAAGITQLPSQHPFSLLAPDRSRTTNLSLLGSAGSQLTGSSLSLQGGNFLLNNKMDSGSNALFPSGPAASVAPGIALSGPGSAPGVAPDSRPAAAGLMSSGYPFLANTVHTNPLQASAVHATAPAANPAFNPVQSVSQSQMPPDSSPLGPRLKPDPVPVTPHQLPTESQPPPTKESLPVQGQDETSAVTPLNLEPVTTVENVSNNNSQTGTGQIPAGSTGGTSAGVVALTEGAEGGASGVASTLSTQSGSSTGAAANLLQQEYLSEEGGSSPRRKLRLVIPEKTSSRPPTALERKIR</sequence>